<proteinExistence type="inferred from homology"/>
<evidence type="ECO:0000256" key="4">
    <source>
        <dbReference type="RuleBase" id="RU004417"/>
    </source>
</evidence>
<comment type="caution">
    <text evidence="6">The sequence shown here is derived from an EMBL/GenBank/DDBJ whole genome shotgun (WGS) entry which is preliminary data.</text>
</comment>
<keyword evidence="3" id="KW-0520">NAD</keyword>
<protein>
    <submittedName>
        <fullName evidence="6">Amino acid dehydrogenase</fullName>
    </submittedName>
</protein>
<feature type="domain" description="Glutamate/phenylalanine/leucine/valine/L-tryptophan dehydrogenase C-terminal" evidence="5">
    <location>
        <begin position="137"/>
        <end position="342"/>
    </location>
</feature>
<dbReference type="PROSITE" id="PS00074">
    <property type="entry name" value="GLFV_DEHYDROGENASE"/>
    <property type="match status" value="1"/>
</dbReference>
<dbReference type="Gene3D" id="3.40.50.720">
    <property type="entry name" value="NAD(P)-binding Rossmann-like Domain"/>
    <property type="match status" value="1"/>
</dbReference>
<dbReference type="EMBL" id="BAABFB010000029">
    <property type="protein sequence ID" value="GAA4475960.1"/>
    <property type="molecule type" value="Genomic_DNA"/>
</dbReference>
<dbReference type="SMART" id="SM00839">
    <property type="entry name" value="ELFV_dehydrog"/>
    <property type="match status" value="1"/>
</dbReference>
<comment type="similarity">
    <text evidence="1 4">Belongs to the Glu/Leu/Phe/Val dehydrogenases family.</text>
</comment>
<keyword evidence="7" id="KW-1185">Reference proteome</keyword>
<organism evidence="6 7">
    <name type="scientific">Rhodococcus olei</name>
    <dbReference type="NCBI Taxonomy" id="2161675"/>
    <lineage>
        <taxon>Bacteria</taxon>
        <taxon>Bacillati</taxon>
        <taxon>Actinomycetota</taxon>
        <taxon>Actinomycetes</taxon>
        <taxon>Mycobacteriales</taxon>
        <taxon>Nocardiaceae</taxon>
        <taxon>Rhodococcus</taxon>
    </lineage>
</organism>
<dbReference type="InterPro" id="IPR033524">
    <property type="entry name" value="Glu/Leu/Phe/Val_DH_AS"/>
</dbReference>
<dbReference type="PANTHER" id="PTHR42722">
    <property type="entry name" value="LEUCINE DEHYDROGENASE"/>
    <property type="match status" value="1"/>
</dbReference>
<name>A0ABP8P060_9NOCA</name>
<dbReference type="InterPro" id="IPR006096">
    <property type="entry name" value="Glu/Leu/Phe/Val/Trp_DH_C"/>
</dbReference>
<dbReference type="InterPro" id="IPR006097">
    <property type="entry name" value="Glu/Leu/Phe/Val/Trp_DH_dimer"/>
</dbReference>
<evidence type="ECO:0000259" key="5">
    <source>
        <dbReference type="SMART" id="SM00839"/>
    </source>
</evidence>
<dbReference type="Pfam" id="PF00208">
    <property type="entry name" value="ELFV_dehydrog"/>
    <property type="match status" value="1"/>
</dbReference>
<evidence type="ECO:0000256" key="2">
    <source>
        <dbReference type="ARBA" id="ARBA00023002"/>
    </source>
</evidence>
<dbReference type="InterPro" id="IPR036291">
    <property type="entry name" value="NAD(P)-bd_dom_sf"/>
</dbReference>
<dbReference type="PIRSF" id="PIRSF000188">
    <property type="entry name" value="Phe_leu_dh"/>
    <property type="match status" value="1"/>
</dbReference>
<dbReference type="Gene3D" id="3.40.50.10860">
    <property type="entry name" value="Leucine Dehydrogenase, chain A, domain 1"/>
    <property type="match status" value="1"/>
</dbReference>
<sequence length="345" mass="34783">MSAVDTLAEQGFEQLSIQRIAGGFASIVAVHDTTLGPALGGVRIRKYATDDLAAADALRLARAMTFKAALAGLPLGGGKSVINADPHDDKSVEMLEAHGRHVAAFGGRYIPGADMGTGPADLAVIGRHAPRVSSDRRDPSPYTARGVVASIETVSNRLAGNGIGHNGLDGLRVAVQGIGNVGLGIVEQLTARGARVTVADPDPRRVALAVEAHGATATTLDEVLLADVDVVCPAGPGLTVTEAVAGSLRARAVVGAANNMLAGPGVGATLAARGIVHVPDFVSNAGGLISCAAEVGGEDEFVGRVDRIGAVVDEILHQAAVTGSDPDTAAVALARKRIDAARVAA</sequence>
<evidence type="ECO:0000256" key="3">
    <source>
        <dbReference type="ARBA" id="ARBA00023027"/>
    </source>
</evidence>
<dbReference type="InterPro" id="IPR046346">
    <property type="entry name" value="Aminoacid_DH-like_N_sf"/>
</dbReference>
<dbReference type="InterPro" id="IPR006095">
    <property type="entry name" value="Glu/Leu/Phe/Val/Trp_DH"/>
</dbReference>
<dbReference type="Pfam" id="PF02812">
    <property type="entry name" value="ELFV_dehydrog_N"/>
    <property type="match status" value="1"/>
</dbReference>
<gene>
    <name evidence="6" type="ORF">GCM10023094_14580</name>
</gene>
<evidence type="ECO:0000313" key="6">
    <source>
        <dbReference type="EMBL" id="GAA4475960.1"/>
    </source>
</evidence>
<evidence type="ECO:0000313" key="7">
    <source>
        <dbReference type="Proteomes" id="UP001501183"/>
    </source>
</evidence>
<dbReference type="InterPro" id="IPR016211">
    <property type="entry name" value="Glu/Phe/Leu/Val/Trp_DH_bac/arc"/>
</dbReference>
<dbReference type="PRINTS" id="PR00082">
    <property type="entry name" value="GLFDHDRGNASE"/>
</dbReference>
<dbReference type="Proteomes" id="UP001501183">
    <property type="component" value="Unassembled WGS sequence"/>
</dbReference>
<dbReference type="RefSeq" id="WP_345343142.1">
    <property type="nucleotide sequence ID" value="NZ_BAABFB010000029.1"/>
</dbReference>
<reference evidence="7" key="1">
    <citation type="journal article" date="2019" name="Int. J. Syst. Evol. Microbiol.">
        <title>The Global Catalogue of Microorganisms (GCM) 10K type strain sequencing project: providing services to taxonomists for standard genome sequencing and annotation.</title>
        <authorList>
            <consortium name="The Broad Institute Genomics Platform"/>
            <consortium name="The Broad Institute Genome Sequencing Center for Infectious Disease"/>
            <person name="Wu L."/>
            <person name="Ma J."/>
        </authorList>
    </citation>
    <scope>NUCLEOTIDE SEQUENCE [LARGE SCALE GENOMIC DNA]</scope>
    <source>
        <strain evidence="7">JCM 32206</strain>
    </source>
</reference>
<accession>A0ABP8P060</accession>
<dbReference type="SUPFAM" id="SSF51735">
    <property type="entry name" value="NAD(P)-binding Rossmann-fold domains"/>
    <property type="match status" value="1"/>
</dbReference>
<evidence type="ECO:0000256" key="1">
    <source>
        <dbReference type="ARBA" id="ARBA00006382"/>
    </source>
</evidence>
<keyword evidence="2 4" id="KW-0560">Oxidoreductase</keyword>
<dbReference type="SUPFAM" id="SSF53223">
    <property type="entry name" value="Aminoacid dehydrogenase-like, N-terminal domain"/>
    <property type="match status" value="1"/>
</dbReference>
<dbReference type="PANTHER" id="PTHR42722:SF1">
    <property type="entry name" value="VALINE DEHYDROGENASE"/>
    <property type="match status" value="1"/>
</dbReference>